<comment type="caution">
    <text evidence="2">The sequence shown here is derived from an EMBL/GenBank/DDBJ whole genome shotgun (WGS) entry which is preliminary data.</text>
</comment>
<sequence>MIVFSIIAGIDKILNNKFGLGEKFEEGFKAMGDLALSIIGIYSLSPIIGEKLMIVLGPLSKLINVDPSVFLSSILAVDLGGYNTSIEIANSSIIGEFNGLILASTLGATISFTIPVAVGLISKEDFKFFAKGILGGITALPLGMIVGGVIMGIEFMDIVYNLVPVIIFSILIICGLLKFPDKMVKTFNILGKVIVIISTIGLILNIISFIFGYNLIPGMIPLEEGILLVAKIGIILSGAYPMFHFISQKLNKFLSNISEKVGLDEYSVLGILSSLANCIPMLGIYDKMNEKGKVINASFIVSGAFTFGGQLAYISSVSPDNINPFIVSKLVGGIFAIFISILFLRLEKVKEVKYDY</sequence>
<evidence type="ECO:0000313" key="3">
    <source>
        <dbReference type="Proteomes" id="UP000469523"/>
    </source>
</evidence>
<dbReference type="Proteomes" id="UP000469523">
    <property type="component" value="Unassembled WGS sequence"/>
</dbReference>
<dbReference type="PANTHER" id="PTHR40089">
    <property type="entry name" value="ETHANOLAMINE UTILIZATION PROTEIN EUTH"/>
    <property type="match status" value="1"/>
</dbReference>
<dbReference type="PANTHER" id="PTHR40089:SF1">
    <property type="entry name" value="ETHANOLAMINE PERMEASE EUTH-RELATED"/>
    <property type="match status" value="1"/>
</dbReference>
<keyword evidence="3" id="KW-1185">Reference proteome</keyword>
<gene>
    <name evidence="2" type="primary">eutH</name>
    <name evidence="2" type="ORF">FYJ83_14505</name>
</gene>
<protein>
    <submittedName>
        <fullName evidence="2">Ethanolamine utilization protein EutH</fullName>
    </submittedName>
</protein>
<feature type="transmembrane region" description="Helical" evidence="1">
    <location>
        <begin position="133"/>
        <end position="153"/>
    </location>
</feature>
<dbReference type="InterPro" id="IPR007441">
    <property type="entry name" value="EutH"/>
</dbReference>
<accession>A0A6N7XKV2</accession>
<dbReference type="GO" id="GO:0034228">
    <property type="term" value="F:ethanolamine transmembrane transporter activity"/>
    <property type="evidence" value="ECO:0007669"/>
    <property type="project" value="InterPro"/>
</dbReference>
<dbReference type="PIRSF" id="PIRSF019466">
    <property type="entry name" value="EutH"/>
    <property type="match status" value="1"/>
</dbReference>
<feature type="transmembrane region" description="Helical" evidence="1">
    <location>
        <begin position="189"/>
        <end position="213"/>
    </location>
</feature>
<dbReference type="GO" id="GO:0005886">
    <property type="term" value="C:plasma membrane"/>
    <property type="evidence" value="ECO:0007669"/>
    <property type="project" value="TreeGrafter"/>
</dbReference>
<feature type="transmembrane region" description="Helical" evidence="1">
    <location>
        <begin position="100"/>
        <end position="121"/>
    </location>
</feature>
<organism evidence="2 3">
    <name type="scientific">Tissierella pigra</name>
    <dbReference type="NCBI Taxonomy" id="2607614"/>
    <lineage>
        <taxon>Bacteria</taxon>
        <taxon>Bacillati</taxon>
        <taxon>Bacillota</taxon>
        <taxon>Tissierellia</taxon>
        <taxon>Tissierellales</taxon>
        <taxon>Tissierellaceae</taxon>
        <taxon>Tissierella</taxon>
    </lineage>
</organism>
<name>A0A6N7XKV2_9FIRM</name>
<keyword evidence="1" id="KW-0472">Membrane</keyword>
<feature type="transmembrane region" description="Helical" evidence="1">
    <location>
        <begin position="326"/>
        <end position="344"/>
    </location>
</feature>
<feature type="transmembrane region" description="Helical" evidence="1">
    <location>
        <begin position="294"/>
        <end position="314"/>
    </location>
</feature>
<feature type="transmembrane region" description="Helical" evidence="1">
    <location>
        <begin position="225"/>
        <end position="246"/>
    </location>
</feature>
<dbReference type="NCBIfam" id="NF011667">
    <property type="entry name" value="PRK15086.1-3"/>
    <property type="match status" value="1"/>
</dbReference>
<evidence type="ECO:0000313" key="2">
    <source>
        <dbReference type="EMBL" id="MSU02669.1"/>
    </source>
</evidence>
<feature type="transmembrane region" description="Helical" evidence="1">
    <location>
        <begin position="159"/>
        <end position="177"/>
    </location>
</feature>
<evidence type="ECO:0000256" key="1">
    <source>
        <dbReference type="SAM" id="Phobius"/>
    </source>
</evidence>
<dbReference type="AlphaFoldDB" id="A0A6N7XKV2"/>
<keyword evidence="1" id="KW-1133">Transmembrane helix</keyword>
<dbReference type="Pfam" id="PF04346">
    <property type="entry name" value="EutH"/>
    <property type="match status" value="1"/>
</dbReference>
<keyword evidence="1" id="KW-0812">Transmembrane</keyword>
<dbReference type="EMBL" id="VUNQ01000039">
    <property type="protein sequence ID" value="MSU02669.1"/>
    <property type="molecule type" value="Genomic_DNA"/>
</dbReference>
<reference evidence="2 3" key="1">
    <citation type="submission" date="2019-09" db="EMBL/GenBank/DDBJ databases">
        <title>In-depth cultivation of the pig gut microbiome towards novel bacterial diversity and tailored functional studies.</title>
        <authorList>
            <person name="Wylensek D."/>
            <person name="Hitch T.C.A."/>
            <person name="Clavel T."/>
        </authorList>
    </citation>
    <scope>NUCLEOTIDE SEQUENCE [LARGE SCALE GENOMIC DNA]</scope>
    <source>
        <strain evidence="2 3">WCA3-693-APC-4?</strain>
    </source>
</reference>
<proteinExistence type="predicted"/>